<dbReference type="InterPro" id="IPR036890">
    <property type="entry name" value="HATPase_C_sf"/>
</dbReference>
<dbReference type="InterPro" id="IPR003594">
    <property type="entry name" value="HATPase_dom"/>
</dbReference>
<keyword evidence="6" id="KW-0547">Nucleotide-binding</keyword>
<dbReference type="PANTHER" id="PTHR34220:SF11">
    <property type="entry name" value="SENSOR PROTEIN KINASE HPTS"/>
    <property type="match status" value="1"/>
</dbReference>
<evidence type="ECO:0000313" key="16">
    <source>
        <dbReference type="Proteomes" id="UP000886817"/>
    </source>
</evidence>
<keyword evidence="9 12" id="KW-1133">Transmembrane helix</keyword>
<accession>A0A9D2B402</accession>
<evidence type="ECO:0000256" key="12">
    <source>
        <dbReference type="SAM" id="Phobius"/>
    </source>
</evidence>
<comment type="subcellular location">
    <subcellularLocation>
        <location evidence="1">Cell membrane</location>
        <topology evidence="1">Multi-pass membrane protein</topology>
    </subcellularLocation>
</comment>
<feature type="non-terminal residue" evidence="15">
    <location>
        <position position="1"/>
    </location>
</feature>
<evidence type="ECO:0000256" key="9">
    <source>
        <dbReference type="ARBA" id="ARBA00022989"/>
    </source>
</evidence>
<dbReference type="Proteomes" id="UP000886817">
    <property type="component" value="Unassembled WGS sequence"/>
</dbReference>
<keyword evidence="3" id="KW-0597">Phosphoprotein</keyword>
<keyword evidence="10" id="KW-0902">Two-component regulatory system</keyword>
<dbReference type="EMBL" id="DXEX01000171">
    <property type="protein sequence ID" value="HIX59604.1"/>
    <property type="molecule type" value="Genomic_DNA"/>
</dbReference>
<sequence>TLPEEYESGRNTSSAFSQMYQEAYEMIQKKYQIGVVLNQGYYIWMGSHYHIAAVDGSQIHTYDGLTRDETPHVFYLSYNEYLEASGSPEAKEAYVVLARSMDRNNRYLNGRAILEVMTTEEEFAENIEKAGGDGIARIHIYDTYGNAIYRETDLDLSEFLEKETGESGRKDGSFVYVHRIFDDRVSVIYTISALEYYDRLFSFLIVALLAGAGVLLLGSLLTYHISRQISKPISAMCGNVKKINVEQGVYYQGISTDTEELQVLSDSLNWMCVQLEESLQHIITLKDYENHAKMLALQAQMQPHFLFNTLTTIGSMAEEAGNDRISRMCMNLTQMFRYISGDAGDGVRMFEEIRHMERYVDIMKERFPNCEFRMDIPLEMMDIRIPKLTIQPLVENSFKYCNRQKPEITVQGRLSEDGVWTVEVEDNGKGFSREKKEEILEKCREGLKREKTFSSQIDGMGLVNVFVRLSLFYGQDMIYDIEENKGKIVVGGRKK</sequence>
<evidence type="ECO:0000259" key="13">
    <source>
        <dbReference type="Pfam" id="PF02518"/>
    </source>
</evidence>
<evidence type="ECO:0000256" key="3">
    <source>
        <dbReference type="ARBA" id="ARBA00022553"/>
    </source>
</evidence>
<keyword evidence="8" id="KW-0067">ATP-binding</keyword>
<proteinExistence type="predicted"/>
<evidence type="ECO:0000313" key="15">
    <source>
        <dbReference type="EMBL" id="HIX59604.1"/>
    </source>
</evidence>
<organism evidence="15 16">
    <name type="scientific">Candidatus Blautia gallistercoris</name>
    <dbReference type="NCBI Taxonomy" id="2838490"/>
    <lineage>
        <taxon>Bacteria</taxon>
        <taxon>Bacillati</taxon>
        <taxon>Bacillota</taxon>
        <taxon>Clostridia</taxon>
        <taxon>Lachnospirales</taxon>
        <taxon>Lachnospiraceae</taxon>
        <taxon>Blautia</taxon>
    </lineage>
</organism>
<reference evidence="15" key="1">
    <citation type="journal article" date="2021" name="PeerJ">
        <title>Extensive microbial diversity within the chicken gut microbiome revealed by metagenomics and culture.</title>
        <authorList>
            <person name="Gilroy R."/>
            <person name="Ravi A."/>
            <person name="Getino M."/>
            <person name="Pursley I."/>
            <person name="Horton D.L."/>
            <person name="Alikhan N.F."/>
            <person name="Baker D."/>
            <person name="Gharbi K."/>
            <person name="Hall N."/>
            <person name="Watson M."/>
            <person name="Adriaenssens E.M."/>
            <person name="Foster-Nyarko E."/>
            <person name="Jarju S."/>
            <person name="Secka A."/>
            <person name="Antonio M."/>
            <person name="Oren A."/>
            <person name="Chaudhuri R.R."/>
            <person name="La Ragione R."/>
            <person name="Hildebrand F."/>
            <person name="Pallen M.J."/>
        </authorList>
    </citation>
    <scope>NUCLEOTIDE SEQUENCE</scope>
    <source>
        <strain evidence="15">ChiSjej1B19-8411</strain>
    </source>
</reference>
<evidence type="ECO:0000256" key="10">
    <source>
        <dbReference type="ARBA" id="ARBA00023012"/>
    </source>
</evidence>
<comment type="caution">
    <text evidence="15">The sequence shown here is derived from an EMBL/GenBank/DDBJ whole genome shotgun (WGS) entry which is preliminary data.</text>
</comment>
<feature type="domain" description="Signal transduction histidine kinase internal region" evidence="14">
    <location>
        <begin position="292"/>
        <end position="369"/>
    </location>
</feature>
<evidence type="ECO:0000256" key="8">
    <source>
        <dbReference type="ARBA" id="ARBA00022840"/>
    </source>
</evidence>
<evidence type="ECO:0000256" key="11">
    <source>
        <dbReference type="ARBA" id="ARBA00023136"/>
    </source>
</evidence>
<evidence type="ECO:0000256" key="2">
    <source>
        <dbReference type="ARBA" id="ARBA00022475"/>
    </source>
</evidence>
<keyword evidence="7 15" id="KW-0418">Kinase</keyword>
<feature type="transmembrane region" description="Helical" evidence="12">
    <location>
        <begin position="200"/>
        <end position="223"/>
    </location>
</feature>
<name>A0A9D2B402_9FIRM</name>
<evidence type="ECO:0000256" key="7">
    <source>
        <dbReference type="ARBA" id="ARBA00022777"/>
    </source>
</evidence>
<dbReference type="GO" id="GO:0005886">
    <property type="term" value="C:plasma membrane"/>
    <property type="evidence" value="ECO:0007669"/>
    <property type="project" value="UniProtKB-SubCell"/>
</dbReference>
<dbReference type="GO" id="GO:0005524">
    <property type="term" value="F:ATP binding"/>
    <property type="evidence" value="ECO:0007669"/>
    <property type="project" value="UniProtKB-KW"/>
</dbReference>
<feature type="domain" description="Histidine kinase/HSP90-like ATPase" evidence="13">
    <location>
        <begin position="387"/>
        <end position="488"/>
    </location>
</feature>
<dbReference type="GO" id="GO:0000155">
    <property type="term" value="F:phosphorelay sensor kinase activity"/>
    <property type="evidence" value="ECO:0007669"/>
    <property type="project" value="InterPro"/>
</dbReference>
<dbReference type="SUPFAM" id="SSF55874">
    <property type="entry name" value="ATPase domain of HSP90 chaperone/DNA topoisomerase II/histidine kinase"/>
    <property type="match status" value="1"/>
</dbReference>
<dbReference type="Gene3D" id="3.30.565.10">
    <property type="entry name" value="Histidine kinase-like ATPase, C-terminal domain"/>
    <property type="match status" value="1"/>
</dbReference>
<dbReference type="InterPro" id="IPR050640">
    <property type="entry name" value="Bact_2-comp_sensor_kinase"/>
</dbReference>
<keyword evidence="4" id="KW-0808">Transferase</keyword>
<dbReference type="AlphaFoldDB" id="A0A9D2B402"/>
<dbReference type="InterPro" id="IPR010559">
    <property type="entry name" value="Sig_transdc_His_kin_internal"/>
</dbReference>
<evidence type="ECO:0000256" key="4">
    <source>
        <dbReference type="ARBA" id="ARBA00022679"/>
    </source>
</evidence>
<evidence type="ECO:0000256" key="1">
    <source>
        <dbReference type="ARBA" id="ARBA00004651"/>
    </source>
</evidence>
<evidence type="ECO:0000259" key="14">
    <source>
        <dbReference type="Pfam" id="PF06580"/>
    </source>
</evidence>
<dbReference type="Pfam" id="PF02518">
    <property type="entry name" value="HATPase_c"/>
    <property type="match status" value="1"/>
</dbReference>
<reference evidence="15" key="2">
    <citation type="submission" date="2021-04" db="EMBL/GenBank/DDBJ databases">
        <authorList>
            <person name="Gilroy R."/>
        </authorList>
    </citation>
    <scope>NUCLEOTIDE SEQUENCE</scope>
    <source>
        <strain evidence="15">ChiSjej1B19-8411</strain>
    </source>
</reference>
<dbReference type="PANTHER" id="PTHR34220">
    <property type="entry name" value="SENSOR HISTIDINE KINASE YPDA"/>
    <property type="match status" value="1"/>
</dbReference>
<protein>
    <submittedName>
        <fullName evidence="15">Histidine kinase</fullName>
    </submittedName>
</protein>
<dbReference type="Gene3D" id="6.10.340.10">
    <property type="match status" value="1"/>
</dbReference>
<gene>
    <name evidence="15" type="ORF">IAA45_07820</name>
</gene>
<keyword evidence="5 12" id="KW-0812">Transmembrane</keyword>
<evidence type="ECO:0000256" key="6">
    <source>
        <dbReference type="ARBA" id="ARBA00022741"/>
    </source>
</evidence>
<dbReference type="Pfam" id="PF06580">
    <property type="entry name" value="His_kinase"/>
    <property type="match status" value="1"/>
</dbReference>
<keyword evidence="2" id="KW-1003">Cell membrane</keyword>
<evidence type="ECO:0000256" key="5">
    <source>
        <dbReference type="ARBA" id="ARBA00022692"/>
    </source>
</evidence>
<keyword evidence="11 12" id="KW-0472">Membrane</keyword>